<feature type="transmembrane region" description="Helical" evidence="1">
    <location>
        <begin position="29"/>
        <end position="51"/>
    </location>
</feature>
<protein>
    <submittedName>
        <fullName evidence="4">SAVED domain-containing protein</fullName>
    </submittedName>
</protein>
<dbReference type="Pfam" id="PF18145">
    <property type="entry name" value="SAVED"/>
    <property type="match status" value="1"/>
</dbReference>
<organism evidence="4 5">
    <name type="scientific">Metabacillus rhizolycopersici</name>
    <dbReference type="NCBI Taxonomy" id="2875709"/>
    <lineage>
        <taxon>Bacteria</taxon>
        <taxon>Bacillati</taxon>
        <taxon>Bacillota</taxon>
        <taxon>Bacilli</taxon>
        <taxon>Bacillales</taxon>
        <taxon>Bacillaceae</taxon>
        <taxon>Metabacillus</taxon>
    </lineage>
</organism>
<accession>A0ABS7UXT5</accession>
<dbReference type="RefSeq" id="WP_224141466.1">
    <property type="nucleotide sequence ID" value="NZ_JAIQUM010000081.1"/>
</dbReference>
<comment type="caution">
    <text evidence="4">The sequence shown here is derived from an EMBL/GenBank/DDBJ whole genome shotgun (WGS) entry which is preliminary data.</text>
</comment>
<dbReference type="Pfam" id="PF18303">
    <property type="entry name" value="Saf_2TM"/>
    <property type="match status" value="1"/>
</dbReference>
<evidence type="ECO:0000313" key="4">
    <source>
        <dbReference type="EMBL" id="MBZ5753034.1"/>
    </source>
</evidence>
<keyword evidence="1" id="KW-1133">Transmembrane helix</keyword>
<feature type="domain" description="SAVED-fused 2TM effector" evidence="3">
    <location>
        <begin position="21"/>
        <end position="153"/>
    </location>
</feature>
<keyword evidence="1" id="KW-0472">Membrane</keyword>
<name>A0ABS7UXT5_9BACI</name>
<keyword evidence="5" id="KW-1185">Reference proteome</keyword>
<sequence>MIYWIIAGVIILIGGYFTVRHFANQNKELGVAAVLVTAGLSLIVGSFGSVWDKIIQILAILKNSQTAQESINITKEMSEPNLLQLLIGIALLAFGIYFWHYIKNKIYILNINAYQDKRIEGHNRDLDLGKFEFKEREIDFIRIFSKDMKPTLAKQIAQVIKDKTTSFKDESKEFKRGYTGIAPIPFVALSGTYLKKEKIDHYFEFDKKTTEKFYELKSGTNYPPLELQGNLNNLNHSSEEIVVAVSITTEIPDAHLTQFAGMDVVRLSVDNPEDNKIQFKEQLMDYANKVVETIEELGRQIPHLKNIHFACSSQSCLALEIGKKVDDRRMVQVICYFFDMQQPKKYSWGLVINGKEKGKLIQA</sequence>
<dbReference type="InterPro" id="IPR040836">
    <property type="entry name" value="SAVED"/>
</dbReference>
<feature type="domain" description="SMODS-associated and fused to various effectors" evidence="2">
    <location>
        <begin position="161"/>
        <end position="352"/>
    </location>
</feature>
<feature type="transmembrane region" description="Helical" evidence="1">
    <location>
        <begin position="82"/>
        <end position="102"/>
    </location>
</feature>
<evidence type="ECO:0000259" key="2">
    <source>
        <dbReference type="Pfam" id="PF18145"/>
    </source>
</evidence>
<dbReference type="NCBIfam" id="NF033611">
    <property type="entry name" value="SAVED"/>
    <property type="match status" value="1"/>
</dbReference>
<keyword evidence="1" id="KW-0812">Transmembrane</keyword>
<gene>
    <name evidence="4" type="ORF">K9V48_23070</name>
</gene>
<proteinExistence type="predicted"/>
<evidence type="ECO:0000256" key="1">
    <source>
        <dbReference type="SAM" id="Phobius"/>
    </source>
</evidence>
<dbReference type="EMBL" id="JAIQUM010000081">
    <property type="protein sequence ID" value="MBZ5753034.1"/>
    <property type="molecule type" value="Genomic_DNA"/>
</dbReference>
<dbReference type="InterPro" id="IPR041167">
    <property type="entry name" value="Saf_2TM"/>
</dbReference>
<feature type="transmembrane region" description="Helical" evidence="1">
    <location>
        <begin position="5"/>
        <end position="23"/>
    </location>
</feature>
<dbReference type="Proteomes" id="UP001165287">
    <property type="component" value="Unassembled WGS sequence"/>
</dbReference>
<reference evidence="4" key="1">
    <citation type="submission" date="2024-05" db="EMBL/GenBank/DDBJ databases">
        <title>Metabacillus sp. nov., isolated from the rhizosphere soil of tomato plants.</title>
        <authorList>
            <person name="Ma R."/>
        </authorList>
    </citation>
    <scope>NUCLEOTIDE SEQUENCE</scope>
    <source>
        <strain evidence="4">DBTR6</strain>
    </source>
</reference>
<evidence type="ECO:0000259" key="3">
    <source>
        <dbReference type="Pfam" id="PF18303"/>
    </source>
</evidence>
<evidence type="ECO:0000313" key="5">
    <source>
        <dbReference type="Proteomes" id="UP001165287"/>
    </source>
</evidence>